<dbReference type="InterPro" id="IPR005813">
    <property type="entry name" value="Ribosomal_bL20"/>
</dbReference>
<evidence type="ECO:0000256" key="2">
    <source>
        <dbReference type="ARBA" id="ARBA00022730"/>
    </source>
</evidence>
<comment type="caution">
    <text evidence="7">The sequence shown here is derived from an EMBL/GenBank/DDBJ whole genome shotgun (WGS) entry which is preliminary data.</text>
</comment>
<protein>
    <recommendedName>
        <fullName evidence="8">50S ribosomal protein L20</fullName>
    </recommendedName>
</protein>
<dbReference type="SUPFAM" id="SSF74731">
    <property type="entry name" value="Ribosomal protein L20"/>
    <property type="match status" value="1"/>
</dbReference>
<evidence type="ECO:0000256" key="4">
    <source>
        <dbReference type="ARBA" id="ARBA00022980"/>
    </source>
</evidence>
<name>A0A0F9IP76_9ZZZZ</name>
<dbReference type="AlphaFoldDB" id="A0A0F9IP76"/>
<dbReference type="PROSITE" id="PS00937">
    <property type="entry name" value="RIBOSOMAL_L20"/>
    <property type="match status" value="1"/>
</dbReference>
<organism evidence="7">
    <name type="scientific">marine sediment metagenome</name>
    <dbReference type="NCBI Taxonomy" id="412755"/>
    <lineage>
        <taxon>unclassified sequences</taxon>
        <taxon>metagenomes</taxon>
        <taxon>ecological metagenomes</taxon>
    </lineage>
</organism>
<dbReference type="GO" id="GO:0005840">
    <property type="term" value="C:ribosome"/>
    <property type="evidence" value="ECO:0007669"/>
    <property type="project" value="UniProtKB-KW"/>
</dbReference>
<dbReference type="NCBIfam" id="TIGR01032">
    <property type="entry name" value="rplT_bact"/>
    <property type="match status" value="1"/>
</dbReference>
<dbReference type="HAMAP" id="MF_00382">
    <property type="entry name" value="Ribosomal_bL20"/>
    <property type="match status" value="1"/>
</dbReference>
<dbReference type="EMBL" id="LAZR01011937">
    <property type="protein sequence ID" value="KKM52254.1"/>
    <property type="molecule type" value="Genomic_DNA"/>
</dbReference>
<accession>A0A0F9IP76</accession>
<evidence type="ECO:0008006" key="8">
    <source>
        <dbReference type="Google" id="ProtNLM"/>
    </source>
</evidence>
<dbReference type="Pfam" id="PF00453">
    <property type="entry name" value="Ribosomal_L20"/>
    <property type="match status" value="1"/>
</dbReference>
<dbReference type="GO" id="GO:0019843">
    <property type="term" value="F:rRNA binding"/>
    <property type="evidence" value="ECO:0007669"/>
    <property type="project" value="UniProtKB-KW"/>
</dbReference>
<feature type="region of interest" description="Disordered" evidence="6">
    <location>
        <begin position="1"/>
        <end position="23"/>
    </location>
</feature>
<proteinExistence type="inferred from homology"/>
<dbReference type="PANTHER" id="PTHR10986">
    <property type="entry name" value="39S RIBOSOMAL PROTEIN L20"/>
    <property type="match status" value="1"/>
</dbReference>
<keyword evidence="5" id="KW-0687">Ribonucleoprotein</keyword>
<dbReference type="CDD" id="cd07026">
    <property type="entry name" value="Ribosomal_L20"/>
    <property type="match status" value="1"/>
</dbReference>
<dbReference type="GO" id="GO:1990904">
    <property type="term" value="C:ribonucleoprotein complex"/>
    <property type="evidence" value="ECO:0007669"/>
    <property type="project" value="UniProtKB-KW"/>
</dbReference>
<sequence>MPRARSGAVARRRRKKVIAQAKGHRAGRHSLFKQANESVMHALQYAYEHRRDRKGDFRRLWITRINAAARLNGLSYSKLMSGLKRAQVEIDRKLLADLAVRDTATFTTLAETAKAA</sequence>
<gene>
    <name evidence="7" type="ORF">LCGC14_1555020</name>
</gene>
<dbReference type="GO" id="GO:0003735">
    <property type="term" value="F:structural constituent of ribosome"/>
    <property type="evidence" value="ECO:0007669"/>
    <property type="project" value="InterPro"/>
</dbReference>
<dbReference type="InterPro" id="IPR035566">
    <property type="entry name" value="Ribosomal_protein_bL20_C"/>
</dbReference>
<dbReference type="GO" id="GO:0006412">
    <property type="term" value="P:translation"/>
    <property type="evidence" value="ECO:0007669"/>
    <property type="project" value="InterPro"/>
</dbReference>
<feature type="non-terminal residue" evidence="7">
    <location>
        <position position="116"/>
    </location>
</feature>
<reference evidence="7" key="1">
    <citation type="journal article" date="2015" name="Nature">
        <title>Complex archaea that bridge the gap between prokaryotes and eukaryotes.</title>
        <authorList>
            <person name="Spang A."/>
            <person name="Saw J.H."/>
            <person name="Jorgensen S.L."/>
            <person name="Zaremba-Niedzwiedzka K."/>
            <person name="Martijn J."/>
            <person name="Lind A.E."/>
            <person name="van Eijk R."/>
            <person name="Schleper C."/>
            <person name="Guy L."/>
            <person name="Ettema T.J."/>
        </authorList>
    </citation>
    <scope>NUCLEOTIDE SEQUENCE</scope>
</reference>
<evidence type="ECO:0000256" key="1">
    <source>
        <dbReference type="ARBA" id="ARBA00007698"/>
    </source>
</evidence>
<dbReference type="Gene3D" id="6.10.160.10">
    <property type="match status" value="1"/>
</dbReference>
<dbReference type="PRINTS" id="PR00062">
    <property type="entry name" value="RIBOSOMALL20"/>
</dbReference>
<evidence type="ECO:0000256" key="6">
    <source>
        <dbReference type="SAM" id="MobiDB-lite"/>
    </source>
</evidence>
<keyword evidence="3" id="KW-0694">RNA-binding</keyword>
<dbReference type="Gene3D" id="1.10.1900.20">
    <property type="entry name" value="Ribosomal protein L20"/>
    <property type="match status" value="1"/>
</dbReference>
<dbReference type="InterPro" id="IPR049946">
    <property type="entry name" value="RIBOSOMAL_L20_CS"/>
</dbReference>
<evidence type="ECO:0000313" key="7">
    <source>
        <dbReference type="EMBL" id="KKM52254.1"/>
    </source>
</evidence>
<comment type="similarity">
    <text evidence="1">Belongs to the bacterial ribosomal protein bL20 family.</text>
</comment>
<keyword evidence="4" id="KW-0689">Ribosomal protein</keyword>
<evidence type="ECO:0000256" key="5">
    <source>
        <dbReference type="ARBA" id="ARBA00023274"/>
    </source>
</evidence>
<feature type="compositionally biased region" description="Basic residues" evidence="6">
    <location>
        <begin position="10"/>
        <end position="23"/>
    </location>
</feature>
<evidence type="ECO:0000256" key="3">
    <source>
        <dbReference type="ARBA" id="ARBA00022884"/>
    </source>
</evidence>
<dbReference type="FunFam" id="1.10.1900.20:FF:000001">
    <property type="entry name" value="50S ribosomal protein L20"/>
    <property type="match status" value="1"/>
</dbReference>
<keyword evidence="2" id="KW-0699">rRNA-binding</keyword>